<dbReference type="PANTHER" id="PTHR43128">
    <property type="entry name" value="L-2-HYDROXYCARBOXYLATE DEHYDROGENASE (NAD(P)(+))"/>
    <property type="match status" value="1"/>
</dbReference>
<evidence type="ECO:0000256" key="1">
    <source>
        <dbReference type="ARBA" id="ARBA00004843"/>
    </source>
</evidence>
<feature type="binding site" evidence="8">
    <location>
        <begin position="192"/>
        <end position="195"/>
    </location>
    <ligand>
        <name>substrate</name>
    </ligand>
</feature>
<comment type="activity regulation">
    <text evidence="8">Allosterically activated by fructose 1,6-bisphosphate (FBP).</text>
</comment>
<name>F0EPE0_ENTCA</name>
<feature type="binding site" evidence="8">
    <location>
        <position position="126"/>
    </location>
    <ligand>
        <name>substrate</name>
    </ligand>
</feature>
<dbReference type="UniPathway" id="UPA00554">
    <property type="reaction ID" value="UER00611"/>
</dbReference>
<comment type="function">
    <text evidence="8">Catalyzes the conversion of lactate to pyruvate.</text>
</comment>
<dbReference type="GO" id="GO:0006096">
    <property type="term" value="P:glycolytic process"/>
    <property type="evidence" value="ECO:0007669"/>
    <property type="project" value="UniProtKB-UniRule"/>
</dbReference>
<feature type="domain" description="Lactate/malate dehydrogenase C-terminal" evidence="12">
    <location>
        <begin position="189"/>
        <end position="353"/>
    </location>
</feature>
<evidence type="ECO:0000256" key="3">
    <source>
        <dbReference type="ARBA" id="ARBA00012967"/>
    </source>
</evidence>
<dbReference type="PROSITE" id="PS00064">
    <property type="entry name" value="L_LDH"/>
    <property type="match status" value="1"/>
</dbReference>
<keyword evidence="8" id="KW-0021">Allosteric enzyme</keyword>
<feature type="binding site" evidence="10">
    <location>
        <begin position="53"/>
        <end position="58"/>
    </location>
    <ligand>
        <name>NAD(+)</name>
        <dbReference type="ChEBI" id="CHEBI:57540"/>
    </ligand>
</feature>
<dbReference type="NCBIfam" id="NF000824">
    <property type="entry name" value="PRK00066.1"/>
    <property type="match status" value="1"/>
</dbReference>
<feature type="domain" description="Lactate/malate dehydrogenase N-terminal" evidence="11">
    <location>
        <begin position="48"/>
        <end position="186"/>
    </location>
</feature>
<evidence type="ECO:0000313" key="13">
    <source>
        <dbReference type="EMBL" id="EGC68165.1"/>
    </source>
</evidence>
<evidence type="ECO:0000256" key="8">
    <source>
        <dbReference type="HAMAP-Rule" id="MF_00488"/>
    </source>
</evidence>
<dbReference type="InterPro" id="IPR001236">
    <property type="entry name" value="Lactate/malate_DH_N"/>
</dbReference>
<comment type="subcellular location">
    <subcellularLocation>
        <location evidence="8">Cytoplasm</location>
    </subcellularLocation>
</comment>
<dbReference type="GO" id="GO:0006089">
    <property type="term" value="P:lactate metabolic process"/>
    <property type="evidence" value="ECO:0007669"/>
    <property type="project" value="TreeGrafter"/>
</dbReference>
<feature type="binding site" evidence="10">
    <location>
        <position position="139"/>
    </location>
    <ligand>
        <name>NAD(+)</name>
        <dbReference type="ChEBI" id="CHEBI:57540"/>
    </ligand>
</feature>
<dbReference type="InterPro" id="IPR018177">
    <property type="entry name" value="L-lactate_DH_AS"/>
</dbReference>
<keyword evidence="6 8" id="KW-0520">NAD</keyword>
<dbReference type="AlphaFoldDB" id="F0EPE0"/>
<dbReference type="GO" id="GO:0004459">
    <property type="term" value="F:L-lactate dehydrogenase (NAD+) activity"/>
    <property type="evidence" value="ECO:0007669"/>
    <property type="project" value="UniProtKB-UniRule"/>
</dbReference>
<dbReference type="Pfam" id="PF00056">
    <property type="entry name" value="Ldh_1_N"/>
    <property type="match status" value="1"/>
</dbReference>
<evidence type="ECO:0000256" key="4">
    <source>
        <dbReference type="ARBA" id="ARBA00016495"/>
    </source>
</evidence>
<dbReference type="CDD" id="cd05291">
    <property type="entry name" value="HicDH_like"/>
    <property type="match status" value="1"/>
</dbReference>
<dbReference type="HOGENOM" id="CLU_045401_1_1_9"/>
<dbReference type="HAMAP" id="MF_00488">
    <property type="entry name" value="Lactate_dehydrog"/>
    <property type="match status" value="1"/>
</dbReference>
<dbReference type="Proteomes" id="UP000004835">
    <property type="component" value="Unassembled WGS sequence"/>
</dbReference>
<feature type="binding site" evidence="8">
    <location>
        <begin position="123"/>
        <end position="124"/>
    </location>
    <ligand>
        <name>NAD(+)</name>
        <dbReference type="ChEBI" id="CHEBI:57540"/>
    </ligand>
</feature>
<dbReference type="PIRSF" id="PIRSF000102">
    <property type="entry name" value="Lac_mal_DH"/>
    <property type="match status" value="1"/>
</dbReference>
<dbReference type="InterPro" id="IPR001557">
    <property type="entry name" value="L-lactate/malate_DH"/>
</dbReference>
<dbReference type="NCBIfam" id="NF004863">
    <property type="entry name" value="PRK06223.1"/>
    <property type="match status" value="1"/>
</dbReference>
<accession>F0EPE0</accession>
<evidence type="ECO:0000256" key="2">
    <source>
        <dbReference type="ARBA" id="ARBA00006054"/>
    </source>
</evidence>
<dbReference type="EMBL" id="AEWT01000031">
    <property type="protein sequence ID" value="EGC68165.1"/>
    <property type="molecule type" value="Genomic_DNA"/>
</dbReference>
<dbReference type="InterPro" id="IPR011304">
    <property type="entry name" value="L-lactate_DH"/>
</dbReference>
<feature type="binding site" evidence="8">
    <location>
        <begin position="164"/>
        <end position="167"/>
    </location>
    <ligand>
        <name>substrate</name>
    </ligand>
</feature>
<feature type="binding site" evidence="8">
    <location>
        <position position="109"/>
    </location>
    <ligand>
        <name>NAD(+)</name>
        <dbReference type="ChEBI" id="CHEBI:57540"/>
    </ligand>
</feature>
<dbReference type="FunFam" id="3.40.50.720:FF:000018">
    <property type="entry name" value="Malate dehydrogenase"/>
    <property type="match status" value="1"/>
</dbReference>
<evidence type="ECO:0000256" key="9">
    <source>
        <dbReference type="PIRSR" id="PIRSR000102-1"/>
    </source>
</evidence>
<evidence type="ECO:0000256" key="5">
    <source>
        <dbReference type="ARBA" id="ARBA00023002"/>
    </source>
</evidence>
<feature type="binding site" evidence="8">
    <location>
        <position position="212"/>
    </location>
    <ligand>
        <name>beta-D-fructose 1,6-bisphosphate</name>
        <dbReference type="ChEBI" id="CHEBI:32966"/>
        <note>allosteric activator</note>
    </ligand>
</feature>
<dbReference type="InterPro" id="IPR015955">
    <property type="entry name" value="Lactate_DH/Glyco_Ohase_4_C"/>
</dbReference>
<dbReference type="SUPFAM" id="SSF56327">
    <property type="entry name" value="LDH C-terminal domain-like"/>
    <property type="match status" value="1"/>
</dbReference>
<feature type="binding site" evidence="8 10">
    <location>
        <position position="78"/>
    </location>
    <ligand>
        <name>NAD(+)</name>
        <dbReference type="ChEBI" id="CHEBI:57540"/>
    </ligand>
</feature>
<feature type="binding site" evidence="8">
    <location>
        <position position="273"/>
    </location>
    <ligand>
        <name>substrate</name>
    </ligand>
</feature>
<comment type="caution">
    <text evidence="13">The sequence shown here is derived from an EMBL/GenBank/DDBJ whole genome shotgun (WGS) entry which is preliminary data.</text>
</comment>
<evidence type="ECO:0000256" key="10">
    <source>
        <dbReference type="PIRSR" id="PIRSR000102-3"/>
    </source>
</evidence>
<comment type="similarity">
    <text evidence="2 8">Belongs to the LDH/MDH superfamily. LDH family.</text>
</comment>
<dbReference type="EC" id="1.1.1.27" evidence="3 8"/>
<dbReference type="InterPro" id="IPR036291">
    <property type="entry name" value="NAD(P)-bd_dom_sf"/>
</dbReference>
<keyword evidence="8" id="KW-0597">Phosphoprotein</keyword>
<dbReference type="PRINTS" id="PR00086">
    <property type="entry name" value="LLDHDRGNASE"/>
</dbReference>
<dbReference type="Pfam" id="PF02866">
    <property type="entry name" value="Ldh_1_C"/>
    <property type="match status" value="1"/>
</dbReference>
<feature type="active site" description="Proton acceptor" evidence="8 9">
    <location>
        <position position="219"/>
    </location>
</feature>
<comment type="catalytic activity">
    <reaction evidence="7 8">
        <text>(S)-lactate + NAD(+) = pyruvate + NADH + H(+)</text>
        <dbReference type="Rhea" id="RHEA:23444"/>
        <dbReference type="ChEBI" id="CHEBI:15361"/>
        <dbReference type="ChEBI" id="CHEBI:15378"/>
        <dbReference type="ChEBI" id="CHEBI:16651"/>
        <dbReference type="ChEBI" id="CHEBI:57540"/>
        <dbReference type="ChEBI" id="CHEBI:57945"/>
        <dbReference type="EC" id="1.1.1.27"/>
    </reaction>
</comment>
<dbReference type="GO" id="GO:0005737">
    <property type="term" value="C:cytoplasm"/>
    <property type="evidence" value="ECO:0007669"/>
    <property type="project" value="UniProtKB-SubCell"/>
</dbReference>
<feature type="binding site" evidence="8">
    <location>
        <position position="132"/>
    </location>
    <ligand>
        <name>substrate</name>
    </ligand>
</feature>
<keyword evidence="5 8" id="KW-0560">Oxidoreductase</keyword>
<dbReference type="InterPro" id="IPR022383">
    <property type="entry name" value="Lactate/malate_DH_C"/>
</dbReference>
<evidence type="ECO:0000259" key="11">
    <source>
        <dbReference type="Pfam" id="PF00056"/>
    </source>
</evidence>
<evidence type="ECO:0000256" key="7">
    <source>
        <dbReference type="ARBA" id="ARBA00049258"/>
    </source>
</evidence>
<feature type="binding site" evidence="8">
    <location>
        <position position="197"/>
    </location>
    <ligand>
        <name>beta-D-fructose 1,6-bisphosphate</name>
        <dbReference type="ChEBI" id="CHEBI:32966"/>
        <note>allosteric activator</note>
    </ligand>
</feature>
<protein>
    <recommendedName>
        <fullName evidence="4 8">L-lactate dehydrogenase</fullName>
        <shortName evidence="8">L-LDH</shortName>
        <ecNumber evidence="3 8">1.1.1.27</ecNumber>
    </recommendedName>
</protein>
<keyword evidence="8" id="KW-0963">Cytoplasm</keyword>
<evidence type="ECO:0000313" key="14">
    <source>
        <dbReference type="Proteomes" id="UP000004835"/>
    </source>
</evidence>
<reference evidence="13 14" key="1">
    <citation type="submission" date="2011-01" db="EMBL/GenBank/DDBJ databases">
        <authorList>
            <person name="Muzny D."/>
            <person name="Qin X."/>
            <person name="Deng J."/>
            <person name="Jiang H."/>
            <person name="Liu Y."/>
            <person name="Qu J."/>
            <person name="Song X.-Z."/>
            <person name="Zhang L."/>
            <person name="Thornton R."/>
            <person name="Coyle M."/>
            <person name="Francisco L."/>
            <person name="Jackson L."/>
            <person name="Javaid M."/>
            <person name="Korchina V."/>
            <person name="Kovar C."/>
            <person name="Mata R."/>
            <person name="Mathew T."/>
            <person name="Ngo R."/>
            <person name="Nguyen L."/>
            <person name="Nguyen N."/>
            <person name="Okwuonu G."/>
            <person name="Ongeri F."/>
            <person name="Pham C."/>
            <person name="Simmons D."/>
            <person name="Wilczek-Boney K."/>
            <person name="Hale W."/>
            <person name="Jakkamsetti A."/>
            <person name="Pham P."/>
            <person name="Ruth R."/>
            <person name="San Lucas F."/>
            <person name="Warren J."/>
            <person name="Zhang J."/>
            <person name="Zhao Z."/>
            <person name="Zhou C."/>
            <person name="Zhu D."/>
            <person name="Lee S."/>
            <person name="Bess C."/>
            <person name="Blankenburg K."/>
            <person name="Forbes L."/>
            <person name="Fu Q."/>
            <person name="Gubbala S."/>
            <person name="Hirani K."/>
            <person name="Jayaseelan J.C."/>
            <person name="Lara F."/>
            <person name="Munidasa M."/>
            <person name="Palculict T."/>
            <person name="Patil S."/>
            <person name="Pu L.-L."/>
            <person name="Saada N."/>
            <person name="Tang L."/>
            <person name="Weissenberger G."/>
            <person name="Zhu Y."/>
            <person name="Hemphill L."/>
            <person name="Shang Y."/>
            <person name="Youmans B."/>
            <person name="Ayvaz T."/>
            <person name="Ross M."/>
            <person name="Santibanez J."/>
            <person name="Aqrawi P."/>
            <person name="Gross S."/>
            <person name="Joshi V."/>
            <person name="Fowler G."/>
            <person name="Nazareth L."/>
            <person name="Reid J."/>
            <person name="Worley K."/>
            <person name="Petrosino J."/>
            <person name="Highlander S."/>
            <person name="Gibbs R."/>
        </authorList>
    </citation>
    <scope>NUCLEOTIDE SEQUENCE [LARGE SCALE GENOMIC DNA]</scope>
    <source>
        <strain evidence="13 14">ATCC 12755</strain>
    </source>
</reference>
<feature type="binding site" evidence="8">
    <location>
        <position position="57"/>
    </location>
    <ligand>
        <name>NAD(+)</name>
        <dbReference type="ChEBI" id="CHEBI:57540"/>
    </ligand>
</feature>
<evidence type="ECO:0000256" key="6">
    <source>
        <dbReference type="ARBA" id="ARBA00023027"/>
    </source>
</evidence>
<dbReference type="SUPFAM" id="SSF51735">
    <property type="entry name" value="NAD(P)-binding Rossmann-fold domains"/>
    <property type="match status" value="1"/>
</dbReference>
<proteinExistence type="inferred from homology"/>
<gene>
    <name evidence="8" type="primary">ldh</name>
    <name evidence="13" type="ORF">HMPREF9087_3282</name>
</gene>
<feature type="binding site" evidence="8">
    <location>
        <position position="83"/>
    </location>
    <ligand>
        <name>NAD(+)</name>
        <dbReference type="ChEBI" id="CHEBI:57540"/>
    </ligand>
</feature>
<dbReference type="NCBIfam" id="TIGR01771">
    <property type="entry name" value="L-LDH-NAD"/>
    <property type="match status" value="1"/>
</dbReference>
<comment type="pathway">
    <text evidence="1 8">Fermentation; pyruvate fermentation to lactate; (S)-lactate from pyruvate: step 1/1.</text>
</comment>
<dbReference type="Gene3D" id="3.40.50.720">
    <property type="entry name" value="NAD(P)-binding Rossmann-like Domain"/>
    <property type="match status" value="1"/>
</dbReference>
<evidence type="ECO:0000259" key="12">
    <source>
        <dbReference type="Pfam" id="PF02866"/>
    </source>
</evidence>
<feature type="binding site" evidence="8">
    <location>
        <position position="145"/>
    </location>
    <ligand>
        <name>NAD(+)</name>
        <dbReference type="ChEBI" id="CHEBI:57540"/>
    </ligand>
</feature>
<dbReference type="Gene3D" id="3.90.110.10">
    <property type="entry name" value="Lactate dehydrogenase/glycoside hydrolase, family 4, C-terminal"/>
    <property type="match status" value="1"/>
</dbReference>
<feature type="binding site" evidence="8">
    <location>
        <begin position="162"/>
        <end position="164"/>
    </location>
    <ligand>
        <name>NAD(+)</name>
        <dbReference type="ChEBI" id="CHEBI:57540"/>
    </ligand>
</feature>
<organism evidence="13 14">
    <name type="scientific">Enterococcus casseliflavus ATCC 12755</name>
    <dbReference type="NCBI Taxonomy" id="888066"/>
    <lineage>
        <taxon>Bacteria</taxon>
        <taxon>Bacillati</taxon>
        <taxon>Bacillota</taxon>
        <taxon>Bacilli</taxon>
        <taxon>Lactobacillales</taxon>
        <taxon>Enterococcaceae</taxon>
        <taxon>Enterococcus</taxon>
    </lineage>
</organism>
<feature type="binding site" evidence="8">
    <location>
        <position position="187"/>
    </location>
    <ligand>
        <name>NAD(+)</name>
        <dbReference type="ChEBI" id="CHEBI:57540"/>
    </ligand>
</feature>
<comment type="subunit">
    <text evidence="8">Homotetramer.</text>
</comment>
<feature type="modified residue" description="Phosphotyrosine" evidence="8">
    <location>
        <position position="264"/>
    </location>
</feature>
<sequence length="360" mass="39597">MPVIVSKETQEYTREHTFFEKIRNIRKTIAQVFEKKRKGSHMKSTSRKVVVVGTGFVGTSIAYSMINQGLINELVLIDVNRDKAEGEALDLLDGMSWGQENIKVWAGEYSECKDADIVVITAGVNQKPGQTRLELIDVNAEIMASVTKQVMASGFDGVLVIASNPVDVLTYQAWRVSGLPANRVVGTGTTLDTTRLRKEVAAKLAIDPRNIHGYIIGEHGDSEVAVWSHTTIGGKPIVELIKQKDRLTVADLAVLSERVKNAAYEIIDRKQATFYGIGMSVARIVRAILNDEQAILPVSSYLNGEYGINDLFTGVPAVVDQNGVREIIELTLTPEEKRQFDTSCHQLRAVISTIGQSKVS</sequence>
<dbReference type="PANTHER" id="PTHR43128:SF16">
    <property type="entry name" value="L-LACTATE DEHYDROGENASE"/>
    <property type="match status" value="1"/>
</dbReference>